<reference evidence="22 23" key="1">
    <citation type="journal article" date="2019" name="PLoS Genet.">
        <title>Convergent evolution of linked mating-type loci in basidiomycete fungi.</title>
        <authorList>
            <person name="Sun S."/>
            <person name="Coelho M.A."/>
            <person name="Heitman J."/>
            <person name="Nowrousian M."/>
        </authorList>
    </citation>
    <scope>NUCLEOTIDE SEQUENCE [LARGE SCALE GENOMIC DNA]</scope>
    <source>
        <strain evidence="22 23">CBS 4282</strain>
    </source>
</reference>
<evidence type="ECO:0000256" key="1">
    <source>
        <dbReference type="ARBA" id="ARBA00004496"/>
    </source>
</evidence>
<dbReference type="InterPro" id="IPR045269">
    <property type="entry name" value="Atg1-like"/>
</dbReference>
<evidence type="ECO:0000256" key="20">
    <source>
        <dbReference type="SAM" id="MobiDB-lite"/>
    </source>
</evidence>
<evidence type="ECO:0000256" key="18">
    <source>
        <dbReference type="ARBA" id="ARBA00048679"/>
    </source>
</evidence>
<dbReference type="GO" id="GO:0000422">
    <property type="term" value="P:autophagy of mitochondrion"/>
    <property type="evidence" value="ECO:0007669"/>
    <property type="project" value="TreeGrafter"/>
</dbReference>
<evidence type="ECO:0000256" key="4">
    <source>
        <dbReference type="ARBA" id="ARBA00018572"/>
    </source>
</evidence>
<evidence type="ECO:0000256" key="19">
    <source>
        <dbReference type="PROSITE-ProRule" id="PRU10141"/>
    </source>
</evidence>
<dbReference type="CDD" id="cd14009">
    <property type="entry name" value="STKc_ATG1_ULK_like"/>
    <property type="match status" value="1"/>
</dbReference>
<evidence type="ECO:0000256" key="8">
    <source>
        <dbReference type="ARBA" id="ARBA00022527"/>
    </source>
</evidence>
<feature type="region of interest" description="Disordered" evidence="20">
    <location>
        <begin position="290"/>
        <end position="314"/>
    </location>
</feature>
<dbReference type="EMBL" id="QKWK01000003">
    <property type="protein sequence ID" value="TXT12997.1"/>
    <property type="molecule type" value="Genomic_DNA"/>
</dbReference>
<evidence type="ECO:0000256" key="14">
    <source>
        <dbReference type="ARBA" id="ARBA00023006"/>
    </source>
</evidence>
<dbReference type="GO" id="GO:0015031">
    <property type="term" value="P:protein transport"/>
    <property type="evidence" value="ECO:0007669"/>
    <property type="project" value="UniProtKB-KW"/>
</dbReference>
<dbReference type="FunFam" id="3.30.200.20:FF:000399">
    <property type="entry name" value="Serine/threonine-protein kinase atg1"/>
    <property type="match status" value="1"/>
</dbReference>
<sequence length="965" mass="105417">MPAEDEVARKRDSESGSHSTRHRERIGNYVVGVEIGRGSFATVYKGHRSKSKVAVAIKAVSRQKLTSKLLDNLESEINILKAINHRNIVALIDCFKNDTHIYLVMEYCSGADLSIYLKNRGRIETLDFIPRVYESGMVASRTEGKVFWPHPLSGGLDERVTRCFLGQLAEAVKFLRSQDLIHRDIKPQNLLLQPPTATEVSEGHPLGIPILKVADFGFARILPAAAMAETLCGSPLYMAPEILRYEKYDARADLWSIGAVLYEMAVGRSPFRAPNHVELLRRIERGDDRIKFPDESSRAPTPAADGSEAPPIIPVSPDIKQLIRALLKRHPSQRMGFDDFFACGVWDGFMVESVADVGTSIDVSTDSSDAGYYSPHQDLDLSAERERQLLTPALAPPSPVSPTAQTQGQSIVKRTSSGNNISRPASTVPTPATTPARPPSVRRTEPKYYVGDEPVEPREPTPSPTSGSPAAPRPIHSSITTPGRVSPRMERAGSSADDVPVVTPPGPLHAPRPVIGSSPLAATPPITVTGKDDAALGASDSVGREYVVVEKRTVEINELADELEQQTARRPSIGAVVRKTSIVSRPVSTFRPTGSSSPTPQPSQLTAASYSPPFAFGTTPPPFAVPAVRQTVVPRSRQPSLPGTPTVFPPPGTYSISPDRHSSSPSSVPANALARVLTNTAVRLLNSSANTAATAIARATGTSTKKWPLVERSGEIDPDEGIILDFLEDTARKAYVLFDLADQRLLLWSQTSRQPSSMSSATITSTTPPSSNAPPFSVPPVSITARRKSSSSSTSSDILALRQQEAAAGDACALYFKSLAFICAGHERFKRYWEARSTRNVEYQTSAELNELVQWFRARFNEVYEKAEWTKARCADELPYVDRLVHDRARDISRQSAQAELLGDLAAAEDGYENAMWLLDTLLDDAMYEGVKLRTEDRLLFEHLIGSIRDRLDGVRRKLDASRTK</sequence>
<evidence type="ECO:0000256" key="6">
    <source>
        <dbReference type="ARBA" id="ARBA00022448"/>
    </source>
</evidence>
<keyword evidence="9" id="KW-0808">Transferase</keyword>
<evidence type="ECO:0000313" key="22">
    <source>
        <dbReference type="EMBL" id="TXT12997.1"/>
    </source>
</evidence>
<feature type="compositionally biased region" description="Low complexity" evidence="20">
    <location>
        <begin position="756"/>
        <end position="775"/>
    </location>
</feature>
<feature type="domain" description="Protein kinase" evidence="21">
    <location>
        <begin position="29"/>
        <end position="350"/>
    </location>
</feature>
<dbReference type="GO" id="GO:0042594">
    <property type="term" value="P:response to starvation"/>
    <property type="evidence" value="ECO:0007669"/>
    <property type="project" value="TreeGrafter"/>
</dbReference>
<dbReference type="SMART" id="SM00220">
    <property type="entry name" value="S_TKc"/>
    <property type="match status" value="1"/>
</dbReference>
<dbReference type="InterPro" id="IPR022708">
    <property type="entry name" value="Atg1-like_tMIT"/>
</dbReference>
<feature type="compositionally biased region" description="Low complexity" evidence="20">
    <location>
        <begin position="653"/>
        <end position="668"/>
    </location>
</feature>
<evidence type="ECO:0000256" key="11">
    <source>
        <dbReference type="ARBA" id="ARBA00022777"/>
    </source>
</evidence>
<dbReference type="InterPro" id="IPR048941">
    <property type="entry name" value="ATG1-like_MIT2"/>
</dbReference>
<organism evidence="22 23">
    <name type="scientific">Vanrija humicola</name>
    <name type="common">Yeast</name>
    <name type="synonym">Cryptococcus humicola</name>
    <dbReference type="NCBI Taxonomy" id="5417"/>
    <lineage>
        <taxon>Eukaryota</taxon>
        <taxon>Fungi</taxon>
        <taxon>Dikarya</taxon>
        <taxon>Basidiomycota</taxon>
        <taxon>Agaricomycotina</taxon>
        <taxon>Tremellomycetes</taxon>
        <taxon>Trichosporonales</taxon>
        <taxon>Trichosporonaceae</taxon>
        <taxon>Vanrija</taxon>
    </lineage>
</organism>
<dbReference type="GO" id="GO:0034727">
    <property type="term" value="P:piecemeal microautophagy of the nucleus"/>
    <property type="evidence" value="ECO:0007669"/>
    <property type="project" value="TreeGrafter"/>
</dbReference>
<comment type="caution">
    <text evidence="22">The sequence shown here is derived from an EMBL/GenBank/DDBJ whole genome shotgun (WGS) entry which is preliminary data.</text>
</comment>
<protein>
    <recommendedName>
        <fullName evidence="4">Serine/threonine-protein kinase ATG1</fullName>
        <ecNumber evidence="3">2.7.11.1</ecNumber>
    </recommendedName>
    <alternativeName>
        <fullName evidence="16">Autophagy-related protein 1</fullName>
    </alternativeName>
    <alternativeName>
        <fullName evidence="5">Serine/threonine-protein kinase atg1</fullName>
    </alternativeName>
</protein>
<keyword evidence="23" id="KW-1185">Reference proteome</keyword>
<dbReference type="GO" id="GO:0005524">
    <property type="term" value="F:ATP binding"/>
    <property type="evidence" value="ECO:0007669"/>
    <property type="project" value="UniProtKB-UniRule"/>
</dbReference>
<dbReference type="EC" id="2.7.11.1" evidence="3"/>
<comment type="subcellular location">
    <subcellularLocation>
        <location evidence="1">Cytoplasm</location>
    </subcellularLocation>
    <subcellularLocation>
        <location evidence="2">Preautophagosomal structure membrane</location>
        <topology evidence="2">Peripheral membrane protein</topology>
    </subcellularLocation>
</comment>
<keyword evidence="11" id="KW-0418">Kinase</keyword>
<keyword evidence="12 19" id="KW-0067">ATP-binding</keyword>
<dbReference type="GO" id="GO:0061709">
    <property type="term" value="P:reticulophagy"/>
    <property type="evidence" value="ECO:0007669"/>
    <property type="project" value="TreeGrafter"/>
</dbReference>
<evidence type="ECO:0000256" key="9">
    <source>
        <dbReference type="ARBA" id="ARBA00022679"/>
    </source>
</evidence>
<feature type="region of interest" description="Disordered" evidence="20">
    <location>
        <begin position="756"/>
        <end position="789"/>
    </location>
</feature>
<keyword evidence="8" id="KW-0723">Serine/threonine-protein kinase</keyword>
<dbReference type="Pfam" id="PF12063">
    <property type="entry name" value="ATG1-like_MIT1"/>
    <property type="match status" value="1"/>
</dbReference>
<dbReference type="PROSITE" id="PS00108">
    <property type="entry name" value="PROTEIN_KINASE_ST"/>
    <property type="match status" value="1"/>
</dbReference>
<evidence type="ECO:0000256" key="3">
    <source>
        <dbReference type="ARBA" id="ARBA00012513"/>
    </source>
</evidence>
<keyword evidence="14" id="KW-0072">Autophagy</keyword>
<feature type="region of interest" description="Disordered" evidence="20">
    <location>
        <begin position="392"/>
        <end position="503"/>
    </location>
</feature>
<dbReference type="Proteomes" id="UP000473826">
    <property type="component" value="Unassembled WGS sequence"/>
</dbReference>
<dbReference type="InterPro" id="IPR011009">
    <property type="entry name" value="Kinase-like_dom_sf"/>
</dbReference>
<dbReference type="Gene3D" id="3.30.200.20">
    <property type="entry name" value="Phosphorylase Kinase, domain 1"/>
    <property type="match status" value="1"/>
</dbReference>
<feature type="region of interest" description="Disordered" evidence="20">
    <location>
        <begin position="1"/>
        <end position="22"/>
    </location>
</feature>
<evidence type="ECO:0000256" key="17">
    <source>
        <dbReference type="ARBA" id="ARBA00047899"/>
    </source>
</evidence>
<feature type="compositionally biased region" description="Low complexity" evidence="20">
    <location>
        <begin position="592"/>
        <end position="604"/>
    </location>
</feature>
<keyword evidence="10 19" id="KW-0547">Nucleotide-binding</keyword>
<dbReference type="OrthoDB" id="346907at2759"/>
<feature type="region of interest" description="Disordered" evidence="20">
    <location>
        <begin position="587"/>
        <end position="613"/>
    </location>
</feature>
<feature type="compositionally biased region" description="Low complexity" evidence="20">
    <location>
        <begin position="422"/>
        <end position="441"/>
    </location>
</feature>
<dbReference type="GO" id="GO:0010506">
    <property type="term" value="P:regulation of autophagy"/>
    <property type="evidence" value="ECO:0007669"/>
    <property type="project" value="InterPro"/>
</dbReference>
<dbReference type="PANTHER" id="PTHR24348">
    <property type="entry name" value="SERINE/THREONINE-PROTEIN KINASE UNC-51-RELATED"/>
    <property type="match status" value="1"/>
</dbReference>
<dbReference type="InterPro" id="IPR017441">
    <property type="entry name" value="Protein_kinase_ATP_BS"/>
</dbReference>
<dbReference type="InterPro" id="IPR000719">
    <property type="entry name" value="Prot_kinase_dom"/>
</dbReference>
<dbReference type="PANTHER" id="PTHR24348:SF22">
    <property type="entry name" value="NON-SPECIFIC SERINE_THREONINE PROTEIN KINASE"/>
    <property type="match status" value="1"/>
</dbReference>
<proteinExistence type="predicted"/>
<dbReference type="PROSITE" id="PS00107">
    <property type="entry name" value="PROTEIN_KINASE_ATP"/>
    <property type="match status" value="1"/>
</dbReference>
<feature type="region of interest" description="Disordered" evidence="20">
    <location>
        <begin position="634"/>
        <end position="668"/>
    </location>
</feature>
<dbReference type="InterPro" id="IPR008271">
    <property type="entry name" value="Ser/Thr_kinase_AS"/>
</dbReference>
<evidence type="ECO:0000313" key="23">
    <source>
        <dbReference type="Proteomes" id="UP000473826"/>
    </source>
</evidence>
<feature type="compositionally biased region" description="Basic and acidic residues" evidence="20">
    <location>
        <begin position="1"/>
        <end position="15"/>
    </location>
</feature>
<dbReference type="Pfam" id="PF21127">
    <property type="entry name" value="ATG1-like_MIT2"/>
    <property type="match status" value="1"/>
</dbReference>
<evidence type="ECO:0000256" key="2">
    <source>
        <dbReference type="ARBA" id="ARBA00004623"/>
    </source>
</evidence>
<evidence type="ECO:0000256" key="12">
    <source>
        <dbReference type="ARBA" id="ARBA00022840"/>
    </source>
</evidence>
<dbReference type="AlphaFoldDB" id="A0A7D8ZUR2"/>
<evidence type="ECO:0000256" key="13">
    <source>
        <dbReference type="ARBA" id="ARBA00022927"/>
    </source>
</evidence>
<comment type="catalytic activity">
    <reaction evidence="17">
        <text>L-threonyl-[protein] + ATP = O-phospho-L-threonyl-[protein] + ADP + H(+)</text>
        <dbReference type="Rhea" id="RHEA:46608"/>
        <dbReference type="Rhea" id="RHEA-COMP:11060"/>
        <dbReference type="Rhea" id="RHEA-COMP:11605"/>
        <dbReference type="ChEBI" id="CHEBI:15378"/>
        <dbReference type="ChEBI" id="CHEBI:30013"/>
        <dbReference type="ChEBI" id="CHEBI:30616"/>
        <dbReference type="ChEBI" id="CHEBI:61977"/>
        <dbReference type="ChEBI" id="CHEBI:456216"/>
        <dbReference type="EC" id="2.7.11.1"/>
    </reaction>
</comment>
<dbReference type="GO" id="GO:0005829">
    <property type="term" value="C:cytosol"/>
    <property type="evidence" value="ECO:0007669"/>
    <property type="project" value="TreeGrafter"/>
</dbReference>
<keyword evidence="6" id="KW-0813">Transport</keyword>
<evidence type="ECO:0000256" key="16">
    <source>
        <dbReference type="ARBA" id="ARBA00030237"/>
    </source>
</evidence>
<dbReference type="SUPFAM" id="SSF56112">
    <property type="entry name" value="Protein kinase-like (PK-like)"/>
    <property type="match status" value="1"/>
</dbReference>
<keyword evidence="13" id="KW-0653">Protein transport</keyword>
<accession>A0A7D8ZUR2</accession>
<keyword evidence="7" id="KW-0963">Cytoplasm</keyword>
<dbReference type="GO" id="GO:0034045">
    <property type="term" value="C:phagophore assembly site membrane"/>
    <property type="evidence" value="ECO:0007669"/>
    <property type="project" value="UniProtKB-SubCell"/>
</dbReference>
<keyword evidence="15" id="KW-0472">Membrane</keyword>
<feature type="binding site" evidence="19">
    <location>
        <position position="58"/>
    </location>
    <ligand>
        <name>ATP</name>
        <dbReference type="ChEBI" id="CHEBI:30616"/>
    </ligand>
</feature>
<dbReference type="Gene3D" id="1.10.510.10">
    <property type="entry name" value="Transferase(Phosphotransferase) domain 1"/>
    <property type="match status" value="1"/>
</dbReference>
<comment type="catalytic activity">
    <reaction evidence="18">
        <text>L-seryl-[protein] + ATP = O-phospho-L-seryl-[protein] + ADP + H(+)</text>
        <dbReference type="Rhea" id="RHEA:17989"/>
        <dbReference type="Rhea" id="RHEA-COMP:9863"/>
        <dbReference type="Rhea" id="RHEA-COMP:11604"/>
        <dbReference type="ChEBI" id="CHEBI:15378"/>
        <dbReference type="ChEBI" id="CHEBI:29999"/>
        <dbReference type="ChEBI" id="CHEBI:30616"/>
        <dbReference type="ChEBI" id="CHEBI:83421"/>
        <dbReference type="ChEBI" id="CHEBI:456216"/>
        <dbReference type="EC" id="2.7.11.1"/>
    </reaction>
</comment>
<dbReference type="GO" id="GO:0005776">
    <property type="term" value="C:autophagosome"/>
    <property type="evidence" value="ECO:0007669"/>
    <property type="project" value="TreeGrafter"/>
</dbReference>
<dbReference type="Pfam" id="PF00069">
    <property type="entry name" value="Pkinase"/>
    <property type="match status" value="1"/>
</dbReference>
<evidence type="ECO:0000256" key="10">
    <source>
        <dbReference type="ARBA" id="ARBA00022741"/>
    </source>
</evidence>
<gene>
    <name evidence="22" type="ORF">VHUM_01398</name>
</gene>
<name>A0A7D8ZUR2_VANHU</name>
<feature type="compositionally biased region" description="Polar residues" evidence="20">
    <location>
        <begin position="401"/>
        <end position="421"/>
    </location>
</feature>
<evidence type="ECO:0000256" key="15">
    <source>
        <dbReference type="ARBA" id="ARBA00023136"/>
    </source>
</evidence>
<dbReference type="GO" id="GO:0004674">
    <property type="term" value="F:protein serine/threonine kinase activity"/>
    <property type="evidence" value="ECO:0007669"/>
    <property type="project" value="UniProtKB-KW"/>
</dbReference>
<feature type="compositionally biased region" description="Low complexity" evidence="20">
    <location>
        <begin position="464"/>
        <end position="474"/>
    </location>
</feature>
<evidence type="ECO:0000259" key="21">
    <source>
        <dbReference type="PROSITE" id="PS50011"/>
    </source>
</evidence>
<evidence type="ECO:0000256" key="5">
    <source>
        <dbReference type="ARBA" id="ARBA00019599"/>
    </source>
</evidence>
<dbReference type="PROSITE" id="PS50011">
    <property type="entry name" value="PROTEIN_KINASE_DOM"/>
    <property type="match status" value="1"/>
</dbReference>
<dbReference type="GO" id="GO:0000045">
    <property type="term" value="P:autophagosome assembly"/>
    <property type="evidence" value="ECO:0007669"/>
    <property type="project" value="TreeGrafter"/>
</dbReference>
<evidence type="ECO:0000256" key="7">
    <source>
        <dbReference type="ARBA" id="ARBA00022490"/>
    </source>
</evidence>